<proteinExistence type="predicted"/>
<sequence>MFHGVYCNTTRN</sequence>
<accession>A0A0A9BLG0</accession>
<protein>
    <submittedName>
        <fullName evidence="1">Uncharacterized protein</fullName>
    </submittedName>
</protein>
<name>A0A0A9BLG0_ARUDO</name>
<reference evidence="1" key="2">
    <citation type="journal article" date="2015" name="Data Brief">
        <title>Shoot transcriptome of the giant reed, Arundo donax.</title>
        <authorList>
            <person name="Barrero R.A."/>
            <person name="Guerrero F.D."/>
            <person name="Moolhuijzen P."/>
            <person name="Goolsby J.A."/>
            <person name="Tidwell J."/>
            <person name="Bellgard S.E."/>
            <person name="Bellgard M.I."/>
        </authorList>
    </citation>
    <scope>NUCLEOTIDE SEQUENCE</scope>
    <source>
        <tissue evidence="1">Shoot tissue taken approximately 20 cm above the soil surface</tissue>
    </source>
</reference>
<reference evidence="1" key="1">
    <citation type="submission" date="2014-09" db="EMBL/GenBank/DDBJ databases">
        <authorList>
            <person name="Magalhaes I.L.F."/>
            <person name="Oliveira U."/>
            <person name="Santos F.R."/>
            <person name="Vidigal T.H.D.A."/>
            <person name="Brescovit A.D."/>
            <person name="Santos A.J."/>
        </authorList>
    </citation>
    <scope>NUCLEOTIDE SEQUENCE</scope>
    <source>
        <tissue evidence="1">Shoot tissue taken approximately 20 cm above the soil surface</tissue>
    </source>
</reference>
<organism evidence="1">
    <name type="scientific">Arundo donax</name>
    <name type="common">Giant reed</name>
    <name type="synonym">Donax arundinaceus</name>
    <dbReference type="NCBI Taxonomy" id="35708"/>
    <lineage>
        <taxon>Eukaryota</taxon>
        <taxon>Viridiplantae</taxon>
        <taxon>Streptophyta</taxon>
        <taxon>Embryophyta</taxon>
        <taxon>Tracheophyta</taxon>
        <taxon>Spermatophyta</taxon>
        <taxon>Magnoliopsida</taxon>
        <taxon>Liliopsida</taxon>
        <taxon>Poales</taxon>
        <taxon>Poaceae</taxon>
        <taxon>PACMAD clade</taxon>
        <taxon>Arundinoideae</taxon>
        <taxon>Arundineae</taxon>
        <taxon>Arundo</taxon>
    </lineage>
</organism>
<dbReference type="EMBL" id="GBRH01233694">
    <property type="protein sequence ID" value="JAD64201.1"/>
    <property type="molecule type" value="Transcribed_RNA"/>
</dbReference>
<evidence type="ECO:0000313" key="1">
    <source>
        <dbReference type="EMBL" id="JAD64201.1"/>
    </source>
</evidence>